<keyword evidence="3 10" id="KW-0808">Transferase</keyword>
<dbReference type="CDD" id="cd04187">
    <property type="entry name" value="DPM1_like_bac"/>
    <property type="match status" value="1"/>
</dbReference>
<protein>
    <submittedName>
        <fullName evidence="10">Glycosyltransferase family 2 protein</fullName>
    </submittedName>
</protein>
<evidence type="ECO:0000256" key="6">
    <source>
        <dbReference type="ARBA" id="ARBA00023136"/>
    </source>
</evidence>
<keyword evidence="11" id="KW-1185">Reference proteome</keyword>
<evidence type="ECO:0000256" key="3">
    <source>
        <dbReference type="ARBA" id="ARBA00022679"/>
    </source>
</evidence>
<evidence type="ECO:0000256" key="5">
    <source>
        <dbReference type="ARBA" id="ARBA00022989"/>
    </source>
</evidence>
<evidence type="ECO:0000256" key="2">
    <source>
        <dbReference type="ARBA" id="ARBA00022676"/>
    </source>
</evidence>
<feature type="domain" description="Glycosyltransferase 2-like" evidence="9">
    <location>
        <begin position="27"/>
        <end position="187"/>
    </location>
</feature>
<keyword evidence="2" id="KW-0328">Glycosyltransferase</keyword>
<comment type="subcellular location">
    <subcellularLocation>
        <location evidence="1">Membrane</location>
        <topology evidence="1">Multi-pass membrane protein</topology>
    </subcellularLocation>
</comment>
<evidence type="ECO:0000256" key="1">
    <source>
        <dbReference type="ARBA" id="ARBA00004141"/>
    </source>
</evidence>
<evidence type="ECO:0000256" key="7">
    <source>
        <dbReference type="SAM" id="MobiDB-lite"/>
    </source>
</evidence>
<sequence length="385" mass="42783">MVHLYEGERTVKSGPRVQSLSGRPLLSIVIPMRDEAANLDPMFARLLPVLDRIGMASEIICIDDGSIDDTVARLKVLYRQHSQIRIVSFSRNFGKEVALAAGLRYARGDAVVLMDGDLQHPPELIEDFVAYWREGYPVVYGQRRPQAGRGLRRVLTRIFYRTFAVVAQTKLPEGACDFRLIDRRAVDALNSLTERTRFTKGLYTWIGFRQIGVLFDVEARKNGSSGWSNLGLWRFALDAITSFSMIPLRIWSYVGGIISLFALGYGLYCLLRESIYGTDVPAVSSLMIAVTFFAGVQLLSLGVIGEYLGRVFTEVKQRPLYLVAEEVGFDTGFDAHGERSRNGESSAAEAEEAVMLHPKHAPARSSSGSRENTTDPAARSVACLY</sequence>
<dbReference type="EMBL" id="CP053923">
    <property type="protein sequence ID" value="QNT68803.1"/>
    <property type="molecule type" value="Genomic_DNA"/>
</dbReference>
<evidence type="ECO:0000256" key="4">
    <source>
        <dbReference type="ARBA" id="ARBA00022692"/>
    </source>
</evidence>
<organism evidence="10 11">
    <name type="scientific">Defluviicoccus vanus</name>
    <dbReference type="NCBI Taxonomy" id="111831"/>
    <lineage>
        <taxon>Bacteria</taxon>
        <taxon>Pseudomonadati</taxon>
        <taxon>Pseudomonadota</taxon>
        <taxon>Alphaproteobacteria</taxon>
        <taxon>Rhodospirillales</taxon>
        <taxon>Rhodospirillaceae</taxon>
        <taxon>Defluviicoccus</taxon>
    </lineage>
</organism>
<feature type="region of interest" description="Disordered" evidence="7">
    <location>
        <begin position="357"/>
        <end position="385"/>
    </location>
</feature>
<name>A0A7H1MZB7_9PROT</name>
<dbReference type="AlphaFoldDB" id="A0A7H1MZB7"/>
<dbReference type="GO" id="GO:0005886">
    <property type="term" value="C:plasma membrane"/>
    <property type="evidence" value="ECO:0007669"/>
    <property type="project" value="TreeGrafter"/>
</dbReference>
<dbReference type="KEGG" id="dvn:HQ394_04825"/>
<dbReference type="InterPro" id="IPR050256">
    <property type="entry name" value="Glycosyltransferase_2"/>
</dbReference>
<dbReference type="InterPro" id="IPR001173">
    <property type="entry name" value="Glyco_trans_2-like"/>
</dbReference>
<dbReference type="Pfam" id="PF00535">
    <property type="entry name" value="Glycos_transf_2"/>
    <property type="match status" value="1"/>
</dbReference>
<dbReference type="Proteomes" id="UP000516369">
    <property type="component" value="Chromosome"/>
</dbReference>
<keyword evidence="4 8" id="KW-0812">Transmembrane</keyword>
<evidence type="ECO:0000313" key="11">
    <source>
        <dbReference type="Proteomes" id="UP000516369"/>
    </source>
</evidence>
<evidence type="ECO:0000313" key="10">
    <source>
        <dbReference type="EMBL" id="QNT68803.1"/>
    </source>
</evidence>
<feature type="transmembrane region" description="Helical" evidence="8">
    <location>
        <begin position="288"/>
        <end position="308"/>
    </location>
</feature>
<reference evidence="10 11" key="1">
    <citation type="submission" date="2020-05" db="EMBL/GenBank/DDBJ databases">
        <title>Complete closed genome sequence of Defluviicoccus vanus.</title>
        <authorList>
            <person name="Bessarab I."/>
            <person name="Arumugam K."/>
            <person name="Maszenan A.M."/>
            <person name="Seviour R.J."/>
            <person name="Williams R.B."/>
        </authorList>
    </citation>
    <scope>NUCLEOTIDE SEQUENCE [LARGE SCALE GENOMIC DNA]</scope>
    <source>
        <strain evidence="10 11">Ben 114</strain>
    </source>
</reference>
<dbReference type="GO" id="GO:0016757">
    <property type="term" value="F:glycosyltransferase activity"/>
    <property type="evidence" value="ECO:0007669"/>
    <property type="project" value="UniProtKB-KW"/>
</dbReference>
<evidence type="ECO:0000256" key="8">
    <source>
        <dbReference type="SAM" id="Phobius"/>
    </source>
</evidence>
<keyword evidence="5 8" id="KW-1133">Transmembrane helix</keyword>
<dbReference type="InterPro" id="IPR029044">
    <property type="entry name" value="Nucleotide-diphossugar_trans"/>
</dbReference>
<dbReference type="PANTHER" id="PTHR48090:SF1">
    <property type="entry name" value="PROPHAGE BACTOPRENOL GLUCOSYL TRANSFERASE HOMOLOG"/>
    <property type="match status" value="1"/>
</dbReference>
<keyword evidence="6 8" id="KW-0472">Membrane</keyword>
<feature type="transmembrane region" description="Helical" evidence="8">
    <location>
        <begin position="250"/>
        <end position="268"/>
    </location>
</feature>
<feature type="compositionally biased region" description="Polar residues" evidence="7">
    <location>
        <begin position="364"/>
        <end position="375"/>
    </location>
</feature>
<dbReference type="RefSeq" id="WP_190262280.1">
    <property type="nucleotide sequence ID" value="NZ_CP053923.1"/>
</dbReference>
<accession>A0A7H1MZB7</accession>
<evidence type="ECO:0000259" key="9">
    <source>
        <dbReference type="Pfam" id="PF00535"/>
    </source>
</evidence>
<dbReference type="SUPFAM" id="SSF53448">
    <property type="entry name" value="Nucleotide-diphospho-sugar transferases"/>
    <property type="match status" value="1"/>
</dbReference>
<dbReference type="Gene3D" id="3.90.550.10">
    <property type="entry name" value="Spore Coat Polysaccharide Biosynthesis Protein SpsA, Chain A"/>
    <property type="match status" value="1"/>
</dbReference>
<gene>
    <name evidence="10" type="ORF">HQ394_04825</name>
</gene>
<proteinExistence type="predicted"/>
<dbReference type="PANTHER" id="PTHR48090">
    <property type="entry name" value="UNDECAPRENYL-PHOSPHATE 4-DEOXY-4-FORMAMIDO-L-ARABINOSE TRANSFERASE-RELATED"/>
    <property type="match status" value="1"/>
</dbReference>